<organism evidence="3 4">
    <name type="scientific">Helicobacter canis</name>
    <dbReference type="NCBI Taxonomy" id="29419"/>
    <lineage>
        <taxon>Bacteria</taxon>
        <taxon>Pseudomonadati</taxon>
        <taxon>Campylobacterota</taxon>
        <taxon>Epsilonproteobacteria</taxon>
        <taxon>Campylobacterales</taxon>
        <taxon>Helicobacteraceae</taxon>
        <taxon>Helicobacter</taxon>
    </lineage>
</organism>
<evidence type="ECO:0000256" key="2">
    <source>
        <dbReference type="SAM" id="MobiDB-lite"/>
    </source>
</evidence>
<gene>
    <name evidence="3" type="ORF">F4V45_06485</name>
</gene>
<dbReference type="RefSeq" id="WP_150337578.1">
    <property type="nucleotide sequence ID" value="NZ_JAERIX010000008.1"/>
</dbReference>
<dbReference type="AlphaFoldDB" id="A0A5M9QK13"/>
<dbReference type="EMBL" id="VXKE01000019">
    <property type="protein sequence ID" value="KAA8708561.1"/>
    <property type="molecule type" value="Genomic_DNA"/>
</dbReference>
<dbReference type="Proteomes" id="UP000323707">
    <property type="component" value="Unassembled WGS sequence"/>
</dbReference>
<feature type="coiled-coil region" evidence="1">
    <location>
        <begin position="88"/>
        <end position="125"/>
    </location>
</feature>
<name>A0A5M9QK13_9HELI</name>
<feature type="compositionally biased region" description="Basic and acidic residues" evidence="2">
    <location>
        <begin position="12"/>
        <end position="23"/>
    </location>
</feature>
<feature type="compositionally biased region" description="Polar residues" evidence="2">
    <location>
        <begin position="1"/>
        <end position="11"/>
    </location>
</feature>
<proteinExistence type="predicted"/>
<protein>
    <submittedName>
        <fullName evidence="3">Uncharacterized protein</fullName>
    </submittedName>
</protein>
<evidence type="ECO:0000256" key="1">
    <source>
        <dbReference type="SAM" id="Coils"/>
    </source>
</evidence>
<reference evidence="3 4" key="1">
    <citation type="submission" date="2019-09" db="EMBL/GenBank/DDBJ databases">
        <title>Draft genome sequence of various Type strains from the CCUG.</title>
        <authorList>
            <person name="Pineiro-Iglesias B."/>
            <person name="Tunovic T."/>
            <person name="Unosson C."/>
            <person name="Inganas E."/>
            <person name="Ohlen M."/>
            <person name="Cardew S."/>
            <person name="Jensie-Markopoulos S."/>
            <person name="Salva-Serra F."/>
            <person name="Jaen-Luchoro D."/>
            <person name="Karlsson R."/>
            <person name="Svensson-Stadler L."/>
            <person name="Chun J."/>
            <person name="Moore E."/>
        </authorList>
    </citation>
    <scope>NUCLEOTIDE SEQUENCE [LARGE SCALE GENOMIC DNA]</scope>
    <source>
        <strain evidence="3 4">CCUG 32756T</strain>
    </source>
</reference>
<evidence type="ECO:0000313" key="3">
    <source>
        <dbReference type="EMBL" id="KAA8708561.1"/>
    </source>
</evidence>
<feature type="region of interest" description="Disordered" evidence="2">
    <location>
        <begin position="1"/>
        <end position="61"/>
    </location>
</feature>
<evidence type="ECO:0000313" key="4">
    <source>
        <dbReference type="Proteomes" id="UP000323707"/>
    </source>
</evidence>
<keyword evidence="1" id="KW-0175">Coiled coil</keyword>
<feature type="compositionally biased region" description="Polar residues" evidence="2">
    <location>
        <begin position="28"/>
        <end position="43"/>
    </location>
</feature>
<sequence>MKVANTSASTTLKDDALKSESARKTAKQSEQPKATQATQNAQEESARVSKPTPRSLGKEEAKDLGVVVKNANTTIGALDVMIRSIHSLQTQNKAYQKLALKLQNLQDNTQEAKDLTSKADAVKDKMQETFDSALFNDENVFTKSYAEIPESHLNAKKLSPNKLDIKQPENLSLYAKDLSEQRSYAKQAKKLVQSALDEKLDSVQKTDSRYAKLESSRLNPSEFKAAQGSSGVTLDRVLHLLR</sequence>
<accession>A0A5M9QK13</accession>
<comment type="caution">
    <text evidence="3">The sequence shown here is derived from an EMBL/GenBank/DDBJ whole genome shotgun (WGS) entry which is preliminary data.</text>
</comment>